<evidence type="ECO:0000313" key="1">
    <source>
        <dbReference type="EMBL" id="JAS49596.1"/>
    </source>
</evidence>
<organism evidence="1">
    <name type="scientific">Cuerna arida</name>
    <dbReference type="NCBI Taxonomy" id="1464854"/>
    <lineage>
        <taxon>Eukaryota</taxon>
        <taxon>Metazoa</taxon>
        <taxon>Ecdysozoa</taxon>
        <taxon>Arthropoda</taxon>
        <taxon>Hexapoda</taxon>
        <taxon>Insecta</taxon>
        <taxon>Pterygota</taxon>
        <taxon>Neoptera</taxon>
        <taxon>Paraneoptera</taxon>
        <taxon>Hemiptera</taxon>
        <taxon>Auchenorrhyncha</taxon>
        <taxon>Membracoidea</taxon>
        <taxon>Cicadellidae</taxon>
        <taxon>Cicadellinae</taxon>
        <taxon>Proconiini</taxon>
        <taxon>Cuerna</taxon>
    </lineage>
</organism>
<sequence>LENKSLEKQVATFMATIGEDAIELFESFDIEKESTDLEHIISKFDLYFEKKSNVMYERFVFNNLKQDKGEQSSETIEAQLSAMSEKTNYSVQAIQHKQQAVGQNHKENIFHGDNTFDCTRCGSRHGPRSCPAFQRNVPPAVSK</sequence>
<protein>
    <submittedName>
        <fullName evidence="1">Uncharacterized protein</fullName>
    </submittedName>
</protein>
<feature type="non-terminal residue" evidence="1">
    <location>
        <position position="1"/>
    </location>
</feature>
<dbReference type="AlphaFoldDB" id="A0A1B6FHA7"/>
<gene>
    <name evidence="1" type="ORF">g.378</name>
</gene>
<name>A0A1B6FHA7_9HEMI</name>
<accession>A0A1B6FHA7</accession>
<proteinExistence type="predicted"/>
<feature type="non-terminal residue" evidence="1">
    <location>
        <position position="143"/>
    </location>
</feature>
<dbReference type="EMBL" id="GECZ01020173">
    <property type="protein sequence ID" value="JAS49596.1"/>
    <property type="molecule type" value="Transcribed_RNA"/>
</dbReference>
<reference evidence="1" key="1">
    <citation type="submission" date="2015-11" db="EMBL/GenBank/DDBJ databases">
        <title>De novo transcriptome assembly of four potential Pierce s Disease insect vectors from Arizona vineyards.</title>
        <authorList>
            <person name="Tassone E.E."/>
        </authorList>
    </citation>
    <scope>NUCLEOTIDE SEQUENCE</scope>
</reference>